<dbReference type="EMBL" id="VCQU01000001">
    <property type="protein sequence ID" value="NMN94178.1"/>
    <property type="molecule type" value="Genomic_DNA"/>
</dbReference>
<evidence type="ECO:0000259" key="3">
    <source>
        <dbReference type="Pfam" id="PF01113"/>
    </source>
</evidence>
<evidence type="ECO:0000313" key="6">
    <source>
        <dbReference type="Proteomes" id="UP000535543"/>
    </source>
</evidence>
<accession>A0A848K9Q0</accession>
<dbReference type="CDD" id="cd24146">
    <property type="entry name" value="nat-AmDH_N_like"/>
    <property type="match status" value="1"/>
</dbReference>
<dbReference type="GO" id="GO:0009089">
    <property type="term" value="P:lysine biosynthetic process via diaminopimelate"/>
    <property type="evidence" value="ECO:0007669"/>
    <property type="project" value="InterPro"/>
</dbReference>
<protein>
    <submittedName>
        <fullName evidence="5">Dihydrodipicolinate reductase</fullName>
    </submittedName>
</protein>
<reference evidence="5 6" key="2">
    <citation type="submission" date="2020-06" db="EMBL/GenBank/DDBJ databases">
        <title>Antribacter stalactiti gen. nov., sp. nov., a new member of the family Nacardiaceae isolated from a cave.</title>
        <authorList>
            <person name="Kim I.S."/>
        </authorList>
    </citation>
    <scope>NUCLEOTIDE SEQUENCE [LARGE SCALE GENOMIC DNA]</scope>
    <source>
        <strain evidence="5 6">YC2-7</strain>
    </source>
</reference>
<evidence type="ECO:0000256" key="1">
    <source>
        <dbReference type="ARBA" id="ARBA00022857"/>
    </source>
</evidence>
<dbReference type="RefSeq" id="WP_169584863.1">
    <property type="nucleotide sequence ID" value="NZ_VCQU01000001.1"/>
</dbReference>
<keyword evidence="1" id="KW-0521">NADP</keyword>
<proteinExistence type="predicted"/>
<name>A0A848K9Q0_9NOCA</name>
<sequence length="353" mass="37576">MTYRVIQWATGGVGAAAVRAVLRHPDLELVGCWVHSDDKNGRDVGEIIGTEPIGINATTDAAALLAMDADCVVYAPLMPDKKVVADLLGCGKNVVTPLGWFLPTDRDARLEAVAQEAGVTLHGTGIDPGGITDLFPLMFSALTSAATFVRAEEFSDIRSYNAPDVVRWIMQFGATPAEAMAGPMLGLLTGGFTQSLRMILQGMGFDRSAEIRTHQDVAVATAPIDSPIGVIEPGLVAAQRFQWDAAIGDKTVARIAVNWLMGDENLEPAWDLGAAGERFEVEIKGDPDMLVTIKGLQPETPEAGWLRNPGIVATANHLVNSIPYVCDAAPGIKSYLDLPLMAGRAHPTLSDRP</sequence>
<dbReference type="AlphaFoldDB" id="A0A848K9Q0"/>
<dbReference type="Proteomes" id="UP000535543">
    <property type="component" value="Unassembled WGS sequence"/>
</dbReference>
<comment type="caution">
    <text evidence="5">The sequence shown here is derived from an EMBL/GenBank/DDBJ whole genome shotgun (WGS) entry which is preliminary data.</text>
</comment>
<gene>
    <name evidence="5" type="ORF">FGL95_03895</name>
</gene>
<organism evidence="5 6">
    <name type="scientific">Antrihabitans stalactiti</name>
    <dbReference type="NCBI Taxonomy" id="2584121"/>
    <lineage>
        <taxon>Bacteria</taxon>
        <taxon>Bacillati</taxon>
        <taxon>Actinomycetota</taxon>
        <taxon>Actinomycetes</taxon>
        <taxon>Mycobacteriales</taxon>
        <taxon>Nocardiaceae</taxon>
        <taxon>Antrihabitans</taxon>
    </lineage>
</organism>
<dbReference type="InterPro" id="IPR036291">
    <property type="entry name" value="NAD(P)-bd_dom_sf"/>
</dbReference>
<dbReference type="InterPro" id="IPR000846">
    <property type="entry name" value="DapB_N"/>
</dbReference>
<dbReference type="SUPFAM" id="SSF51735">
    <property type="entry name" value="NAD(P)-binding Rossmann-fold domains"/>
    <property type="match status" value="1"/>
</dbReference>
<evidence type="ECO:0000313" key="5">
    <source>
        <dbReference type="EMBL" id="NMN94178.1"/>
    </source>
</evidence>
<evidence type="ECO:0000259" key="4">
    <source>
        <dbReference type="Pfam" id="PF19328"/>
    </source>
</evidence>
<keyword evidence="6" id="KW-1185">Reference proteome</keyword>
<dbReference type="GO" id="GO:0008839">
    <property type="term" value="F:4-hydroxy-tetrahydrodipicolinate reductase"/>
    <property type="evidence" value="ECO:0007669"/>
    <property type="project" value="InterPro"/>
</dbReference>
<dbReference type="Pfam" id="PF19328">
    <property type="entry name" value="DAP_DH_C"/>
    <property type="match status" value="1"/>
</dbReference>
<evidence type="ECO:0000256" key="2">
    <source>
        <dbReference type="ARBA" id="ARBA00023002"/>
    </source>
</evidence>
<reference evidence="5 6" key="1">
    <citation type="submission" date="2019-05" db="EMBL/GenBank/DDBJ databases">
        <authorList>
            <person name="Lee S.D."/>
        </authorList>
    </citation>
    <scope>NUCLEOTIDE SEQUENCE [LARGE SCALE GENOMIC DNA]</scope>
    <source>
        <strain evidence="5 6">YC2-7</strain>
    </source>
</reference>
<dbReference type="InterPro" id="IPR045760">
    <property type="entry name" value="DAP_DH_C"/>
</dbReference>
<keyword evidence="2" id="KW-0560">Oxidoreductase</keyword>
<feature type="domain" description="2,4-diaminopentanoate dehydrogenase C-terminal" evidence="4">
    <location>
        <begin position="140"/>
        <end position="342"/>
    </location>
</feature>
<dbReference type="Gene3D" id="3.40.50.720">
    <property type="entry name" value="NAD(P)-binding Rossmann-like Domain"/>
    <property type="match status" value="1"/>
</dbReference>
<feature type="domain" description="Dihydrodipicolinate reductase N-terminal" evidence="3">
    <location>
        <begin position="9"/>
        <end position="73"/>
    </location>
</feature>
<dbReference type="Pfam" id="PF01113">
    <property type="entry name" value="DapB_N"/>
    <property type="match status" value="1"/>
</dbReference>